<evidence type="ECO:0000259" key="15">
    <source>
        <dbReference type="Pfam" id="PF04389"/>
    </source>
</evidence>
<evidence type="ECO:0000256" key="6">
    <source>
        <dbReference type="ARBA" id="ARBA00022723"/>
    </source>
</evidence>
<feature type="non-terminal residue" evidence="16">
    <location>
        <position position="1"/>
    </location>
</feature>
<evidence type="ECO:0000256" key="8">
    <source>
        <dbReference type="ARBA" id="ARBA00022824"/>
    </source>
</evidence>
<name>A0A8H3CVF0_9AGAM</name>
<dbReference type="GO" id="GO:0008235">
    <property type="term" value="F:metalloexopeptidase activity"/>
    <property type="evidence" value="ECO:0007669"/>
    <property type="project" value="InterPro"/>
</dbReference>
<evidence type="ECO:0000313" key="16">
    <source>
        <dbReference type="EMBL" id="CAE6501234.1"/>
    </source>
</evidence>
<dbReference type="GO" id="GO:0046872">
    <property type="term" value="F:metal ion binding"/>
    <property type="evidence" value="ECO:0007669"/>
    <property type="project" value="UniProtKB-KW"/>
</dbReference>
<evidence type="ECO:0000256" key="2">
    <source>
        <dbReference type="ARBA" id="ARBA00004477"/>
    </source>
</evidence>
<reference evidence="16" key="1">
    <citation type="submission" date="2021-01" db="EMBL/GenBank/DDBJ databases">
        <authorList>
            <person name="Kaushik A."/>
        </authorList>
    </citation>
    <scope>NUCLEOTIDE SEQUENCE</scope>
    <source>
        <strain evidence="16">AG2-2IIIB</strain>
    </source>
</reference>
<keyword evidence="6 14" id="KW-0479">Metal-binding</keyword>
<keyword evidence="7 14" id="KW-0378">Hydrolase</keyword>
<evidence type="ECO:0000256" key="11">
    <source>
        <dbReference type="ARBA" id="ARBA00023049"/>
    </source>
</evidence>
<dbReference type="PANTHER" id="PTHR12147">
    <property type="entry name" value="METALLOPEPTIDASE M28 FAMILY MEMBER"/>
    <property type="match status" value="1"/>
</dbReference>
<feature type="domain" description="Peptidase M28" evidence="15">
    <location>
        <begin position="185"/>
        <end position="346"/>
    </location>
</feature>
<comment type="similarity">
    <text evidence="3 14">Belongs to the peptidase M28 family.</text>
</comment>
<dbReference type="InterPro" id="IPR007484">
    <property type="entry name" value="Peptidase_M28"/>
</dbReference>
<comment type="cofactor">
    <cofactor evidence="1">
        <name>Zn(2+)</name>
        <dbReference type="ChEBI" id="CHEBI:29105"/>
    </cofactor>
</comment>
<dbReference type="GO" id="GO:0006508">
    <property type="term" value="P:proteolysis"/>
    <property type="evidence" value="ECO:0007669"/>
    <property type="project" value="UniProtKB-KW"/>
</dbReference>
<gene>
    <name evidence="16" type="ORF">RDB_LOCUS139752</name>
</gene>
<dbReference type="EC" id="3.4.-.-" evidence="14"/>
<dbReference type="EMBL" id="CAJMWT010005084">
    <property type="protein sequence ID" value="CAE6501234.1"/>
    <property type="molecule type" value="Genomic_DNA"/>
</dbReference>
<proteinExistence type="inferred from homology"/>
<evidence type="ECO:0000256" key="7">
    <source>
        <dbReference type="ARBA" id="ARBA00022801"/>
    </source>
</evidence>
<evidence type="ECO:0000256" key="4">
    <source>
        <dbReference type="ARBA" id="ARBA00022670"/>
    </source>
</evidence>
<dbReference type="FunFam" id="3.40.630.10:FF:000008">
    <property type="entry name" value="Endoplasmic reticulum metallopeptidase 1"/>
    <property type="match status" value="1"/>
</dbReference>
<evidence type="ECO:0000256" key="14">
    <source>
        <dbReference type="RuleBase" id="RU361240"/>
    </source>
</evidence>
<dbReference type="AlphaFoldDB" id="A0A8H3CVF0"/>
<evidence type="ECO:0000313" key="17">
    <source>
        <dbReference type="Proteomes" id="UP000663843"/>
    </source>
</evidence>
<evidence type="ECO:0000256" key="1">
    <source>
        <dbReference type="ARBA" id="ARBA00001947"/>
    </source>
</evidence>
<evidence type="ECO:0000256" key="3">
    <source>
        <dbReference type="ARBA" id="ARBA00010918"/>
    </source>
</evidence>
<evidence type="ECO:0000256" key="5">
    <source>
        <dbReference type="ARBA" id="ARBA00022692"/>
    </source>
</evidence>
<dbReference type="GO" id="GO:0005789">
    <property type="term" value="C:endoplasmic reticulum membrane"/>
    <property type="evidence" value="ECO:0007669"/>
    <property type="project" value="UniProtKB-SubCell"/>
</dbReference>
<keyword evidence="8" id="KW-0256">Endoplasmic reticulum</keyword>
<keyword evidence="11" id="KW-0482">Metalloprotease</keyword>
<keyword evidence="12" id="KW-0472">Membrane</keyword>
<dbReference type="Pfam" id="PF04389">
    <property type="entry name" value="Peptidase_M28"/>
    <property type="match status" value="1"/>
</dbReference>
<comment type="subcellular location">
    <subcellularLocation>
        <location evidence="2">Endoplasmic reticulum membrane</location>
        <topology evidence="2">Multi-pass membrane protein</topology>
    </subcellularLocation>
</comment>
<dbReference type="SUPFAM" id="SSF53187">
    <property type="entry name" value="Zn-dependent exopeptidases"/>
    <property type="match status" value="1"/>
</dbReference>
<dbReference type="PANTHER" id="PTHR12147:SF22">
    <property type="entry name" value="ENDOPLASMIC RETICULUM METALLOPEPTIDASE 1"/>
    <property type="match status" value="1"/>
</dbReference>
<evidence type="ECO:0000256" key="9">
    <source>
        <dbReference type="ARBA" id="ARBA00022833"/>
    </source>
</evidence>
<dbReference type="InterPro" id="IPR045175">
    <property type="entry name" value="M28_fam"/>
</dbReference>
<keyword evidence="5" id="KW-0812">Transmembrane</keyword>
<evidence type="ECO:0000256" key="10">
    <source>
        <dbReference type="ARBA" id="ARBA00022989"/>
    </source>
</evidence>
<keyword evidence="4 14" id="KW-0645">Protease</keyword>
<keyword evidence="13" id="KW-0325">Glycoprotein</keyword>
<evidence type="ECO:0000256" key="12">
    <source>
        <dbReference type="ARBA" id="ARBA00023136"/>
    </source>
</evidence>
<dbReference type="Gene3D" id="3.40.630.10">
    <property type="entry name" value="Zn peptidases"/>
    <property type="match status" value="1"/>
</dbReference>
<sequence>ATNDGKWLEEQHKRYTYGKVARVTTRSRGQPAWQMSSYRLANLGVLPPTMTKSASFWRTCVTLVPLIVIVPLITSKIHYELPTPVVELTNPQTGLPQISESRILSHARVLSEEIGFRTVGTKEHALGDAWLLDQVKKLRDQCEEAVKQTPGRKLECEVWRQQGSGTHRFDMMNKRVYKNYVDLSNIIVRVSDGTAEGKKHAVLVNSHLDSTLPSPGAADDAVSVGVMLECIRVLTQTPGWQPVHSIVFLFNNAEESLQDGSHLYATQHFTAHTVRAMINLEAAGSTGPELLFQATSEEMIEAYSHVPRPFGTVLANDIFSSGVIMSDTDFRQFQEYQNLTGLDMAINLVQLRYVAGPAAP</sequence>
<accession>A0A8H3CVF0</accession>
<keyword evidence="9 14" id="KW-0862">Zinc</keyword>
<keyword evidence="10" id="KW-1133">Transmembrane helix</keyword>
<organism evidence="16 17">
    <name type="scientific">Rhizoctonia solani</name>
    <dbReference type="NCBI Taxonomy" id="456999"/>
    <lineage>
        <taxon>Eukaryota</taxon>
        <taxon>Fungi</taxon>
        <taxon>Dikarya</taxon>
        <taxon>Basidiomycota</taxon>
        <taxon>Agaricomycotina</taxon>
        <taxon>Agaricomycetes</taxon>
        <taxon>Cantharellales</taxon>
        <taxon>Ceratobasidiaceae</taxon>
        <taxon>Rhizoctonia</taxon>
    </lineage>
</organism>
<comment type="caution">
    <text evidence="16">The sequence shown here is derived from an EMBL/GenBank/DDBJ whole genome shotgun (WGS) entry which is preliminary data.</text>
</comment>
<dbReference type="Proteomes" id="UP000663843">
    <property type="component" value="Unassembled WGS sequence"/>
</dbReference>
<evidence type="ECO:0000256" key="13">
    <source>
        <dbReference type="ARBA" id="ARBA00023180"/>
    </source>
</evidence>
<protein>
    <recommendedName>
        <fullName evidence="14">Peptide hydrolase</fullName>
        <ecNumber evidence="14">3.4.-.-</ecNumber>
    </recommendedName>
</protein>